<evidence type="ECO:0000256" key="3">
    <source>
        <dbReference type="ARBA" id="ARBA00022896"/>
    </source>
</evidence>
<dbReference type="GO" id="GO:0031418">
    <property type="term" value="F:L-ascorbic acid binding"/>
    <property type="evidence" value="ECO:0007669"/>
    <property type="project" value="UniProtKB-KW"/>
</dbReference>
<dbReference type="GO" id="GO:0046872">
    <property type="term" value="F:metal ion binding"/>
    <property type="evidence" value="ECO:0007669"/>
    <property type="project" value="UniProtKB-KW"/>
</dbReference>
<keyword evidence="4 5" id="KW-0408">Iron</keyword>
<comment type="similarity">
    <text evidence="1 5">Belongs to the iron/ascorbate-dependent oxidoreductase family.</text>
</comment>
<dbReference type="PROSITE" id="PS51471">
    <property type="entry name" value="FE2OG_OXY"/>
    <property type="match status" value="1"/>
</dbReference>
<organism evidence="7 8">
    <name type="scientific">Vigna unguiculata</name>
    <name type="common">Cowpea</name>
    <dbReference type="NCBI Taxonomy" id="3917"/>
    <lineage>
        <taxon>Eukaryota</taxon>
        <taxon>Viridiplantae</taxon>
        <taxon>Streptophyta</taxon>
        <taxon>Embryophyta</taxon>
        <taxon>Tracheophyta</taxon>
        <taxon>Spermatophyta</taxon>
        <taxon>Magnoliopsida</taxon>
        <taxon>eudicotyledons</taxon>
        <taxon>Gunneridae</taxon>
        <taxon>Pentapetalae</taxon>
        <taxon>rosids</taxon>
        <taxon>fabids</taxon>
        <taxon>Fabales</taxon>
        <taxon>Fabaceae</taxon>
        <taxon>Papilionoideae</taxon>
        <taxon>50 kb inversion clade</taxon>
        <taxon>NPAAA clade</taxon>
        <taxon>indigoferoid/millettioid clade</taxon>
        <taxon>Phaseoleae</taxon>
        <taxon>Vigna</taxon>
    </lineage>
</organism>
<dbReference type="InterPro" id="IPR044861">
    <property type="entry name" value="IPNS-like_FE2OG_OXY"/>
</dbReference>
<keyword evidence="8" id="KW-1185">Reference proteome</keyword>
<dbReference type="SUPFAM" id="SSF51197">
    <property type="entry name" value="Clavaminate synthase-like"/>
    <property type="match status" value="1"/>
</dbReference>
<evidence type="ECO:0000313" key="7">
    <source>
        <dbReference type="EMBL" id="QCD82015.1"/>
    </source>
</evidence>
<gene>
    <name evidence="7" type="ORF">DEO72_LG2g2348</name>
</gene>
<dbReference type="InterPro" id="IPR026992">
    <property type="entry name" value="DIOX_N"/>
</dbReference>
<accession>A0A4D6KZ86</accession>
<proteinExistence type="inferred from homology"/>
<evidence type="ECO:0000256" key="1">
    <source>
        <dbReference type="ARBA" id="ARBA00008056"/>
    </source>
</evidence>
<evidence type="ECO:0000313" key="8">
    <source>
        <dbReference type="Proteomes" id="UP000501690"/>
    </source>
</evidence>
<dbReference type="Proteomes" id="UP000501690">
    <property type="component" value="Linkage Group LG2"/>
</dbReference>
<keyword evidence="3" id="KW-0847">Vitamin C</keyword>
<keyword evidence="5" id="KW-0560">Oxidoreductase</keyword>
<dbReference type="InterPro" id="IPR050295">
    <property type="entry name" value="Plant_2OG-oxidoreductases"/>
</dbReference>
<feature type="domain" description="Fe2OG dioxygenase" evidence="6">
    <location>
        <begin position="203"/>
        <end position="304"/>
    </location>
</feature>
<dbReference type="EMBL" id="CP039346">
    <property type="protein sequence ID" value="QCD82015.1"/>
    <property type="molecule type" value="Genomic_DNA"/>
</dbReference>
<evidence type="ECO:0000256" key="4">
    <source>
        <dbReference type="ARBA" id="ARBA00023004"/>
    </source>
</evidence>
<reference evidence="7 8" key="1">
    <citation type="submission" date="2019-04" db="EMBL/GenBank/DDBJ databases">
        <title>An improved genome assembly and genetic linkage map for asparagus bean, Vigna unguiculata ssp. sesquipedialis.</title>
        <authorList>
            <person name="Xia Q."/>
            <person name="Zhang R."/>
            <person name="Dong Y."/>
        </authorList>
    </citation>
    <scope>NUCLEOTIDE SEQUENCE [LARGE SCALE GENOMIC DNA]</scope>
    <source>
        <tissue evidence="7">Leaf</tissue>
    </source>
</reference>
<sequence>MEVKKPYRLANNTVLRLSPEFILPEEQRPCLSEVSDVNVVPIVDLKGYDECENGLVKTVSEACRGVGMFQVINHGVPPDLCHGVSVAVSKFFQLPAEERAIYETKDHSRRIKIFNYYLKSDDDEQTKVTMWSETFSHPWHPSEDFTHHLPTKPPEYWYQPRIISDVLSAYAREIGSVMNRVLSLMSKGLGLEENALVRRLGENPNFYSQANYYPPCPQPDLTMGLNEHADITGLTLLHQFNGVPDLQVKYDENWVAVDPLPGAFVIILADQIQLLSNGRYKSPVHRAVTNKMLPRLSLAMFYAPNDETLIGPMEEMTDEEHPPIYRNYRYKEYMQEFYRQQGKKKRLKEAFMLQRQP</sequence>
<dbReference type="InterPro" id="IPR005123">
    <property type="entry name" value="Oxoglu/Fe-dep_dioxygenase_dom"/>
</dbReference>
<dbReference type="Pfam" id="PF03171">
    <property type="entry name" value="2OG-FeII_Oxy"/>
    <property type="match status" value="1"/>
</dbReference>
<dbReference type="AlphaFoldDB" id="A0A4D6KZ86"/>
<dbReference type="InterPro" id="IPR027443">
    <property type="entry name" value="IPNS-like_sf"/>
</dbReference>
<protein>
    <submittedName>
        <fullName evidence="7">Isopenicillin N synthase-like</fullName>
    </submittedName>
</protein>
<dbReference type="PANTHER" id="PTHR47991">
    <property type="entry name" value="OXOGLUTARATE/IRON-DEPENDENT DIOXYGENASE"/>
    <property type="match status" value="1"/>
</dbReference>
<name>A0A4D6KZ86_VIGUN</name>
<evidence type="ECO:0000256" key="5">
    <source>
        <dbReference type="RuleBase" id="RU003682"/>
    </source>
</evidence>
<evidence type="ECO:0000256" key="2">
    <source>
        <dbReference type="ARBA" id="ARBA00022723"/>
    </source>
</evidence>
<dbReference type="GO" id="GO:0016491">
    <property type="term" value="F:oxidoreductase activity"/>
    <property type="evidence" value="ECO:0007669"/>
    <property type="project" value="UniProtKB-KW"/>
</dbReference>
<dbReference type="Gene3D" id="2.60.120.330">
    <property type="entry name" value="B-lactam Antibiotic, Isopenicillin N Synthase, Chain"/>
    <property type="match status" value="1"/>
</dbReference>
<dbReference type="Pfam" id="PF14226">
    <property type="entry name" value="DIOX_N"/>
    <property type="match status" value="1"/>
</dbReference>
<keyword evidence="2 5" id="KW-0479">Metal-binding</keyword>
<evidence type="ECO:0000259" key="6">
    <source>
        <dbReference type="PROSITE" id="PS51471"/>
    </source>
</evidence>